<keyword evidence="2" id="KW-1185">Reference proteome</keyword>
<evidence type="ECO:0000313" key="1">
    <source>
        <dbReference type="EMBL" id="KAI3811546.1"/>
    </source>
</evidence>
<organism evidence="1 2">
    <name type="scientific">Smallanthus sonchifolius</name>
    <dbReference type="NCBI Taxonomy" id="185202"/>
    <lineage>
        <taxon>Eukaryota</taxon>
        <taxon>Viridiplantae</taxon>
        <taxon>Streptophyta</taxon>
        <taxon>Embryophyta</taxon>
        <taxon>Tracheophyta</taxon>
        <taxon>Spermatophyta</taxon>
        <taxon>Magnoliopsida</taxon>
        <taxon>eudicotyledons</taxon>
        <taxon>Gunneridae</taxon>
        <taxon>Pentapetalae</taxon>
        <taxon>asterids</taxon>
        <taxon>campanulids</taxon>
        <taxon>Asterales</taxon>
        <taxon>Asteraceae</taxon>
        <taxon>Asteroideae</taxon>
        <taxon>Heliantheae alliance</taxon>
        <taxon>Millerieae</taxon>
        <taxon>Smallanthus</taxon>
    </lineage>
</organism>
<protein>
    <submittedName>
        <fullName evidence="1">Uncharacterized protein</fullName>
    </submittedName>
</protein>
<comment type="caution">
    <text evidence="1">The sequence shown here is derived from an EMBL/GenBank/DDBJ whole genome shotgun (WGS) entry which is preliminary data.</text>
</comment>
<reference evidence="1 2" key="2">
    <citation type="journal article" date="2022" name="Mol. Ecol. Resour.">
        <title>The genomes of chicory, endive, great burdock and yacon provide insights into Asteraceae paleo-polyploidization history and plant inulin production.</title>
        <authorList>
            <person name="Fan W."/>
            <person name="Wang S."/>
            <person name="Wang H."/>
            <person name="Wang A."/>
            <person name="Jiang F."/>
            <person name="Liu H."/>
            <person name="Zhao H."/>
            <person name="Xu D."/>
            <person name="Zhang Y."/>
        </authorList>
    </citation>
    <scope>NUCLEOTIDE SEQUENCE [LARGE SCALE GENOMIC DNA]</scope>
    <source>
        <strain evidence="2">cv. Yunnan</strain>
        <tissue evidence="1">Leaves</tissue>
    </source>
</reference>
<dbReference type="Proteomes" id="UP001056120">
    <property type="component" value="Linkage Group LG07"/>
</dbReference>
<gene>
    <name evidence="1" type="ORF">L1987_21270</name>
</gene>
<sequence>MCNKRVPVETLPGQADVICFECKNIFVELISVHQPQAREVNDEDQPAFGNEFLQVLGLNPMAAREEDAPPLPPDRDGSDNDYLRIELDGWDENEDDDDDNENEEDENPNRVDQVHNGSDAHDENEAFM</sequence>
<dbReference type="EMBL" id="CM042024">
    <property type="protein sequence ID" value="KAI3811546.1"/>
    <property type="molecule type" value="Genomic_DNA"/>
</dbReference>
<reference evidence="2" key="1">
    <citation type="journal article" date="2022" name="Mol. Ecol. Resour.">
        <title>The genomes of chicory, endive, great burdock and yacon provide insights into Asteraceae palaeo-polyploidization history and plant inulin production.</title>
        <authorList>
            <person name="Fan W."/>
            <person name="Wang S."/>
            <person name="Wang H."/>
            <person name="Wang A."/>
            <person name="Jiang F."/>
            <person name="Liu H."/>
            <person name="Zhao H."/>
            <person name="Xu D."/>
            <person name="Zhang Y."/>
        </authorList>
    </citation>
    <scope>NUCLEOTIDE SEQUENCE [LARGE SCALE GENOMIC DNA]</scope>
    <source>
        <strain evidence="2">cv. Yunnan</strain>
    </source>
</reference>
<evidence type="ECO:0000313" key="2">
    <source>
        <dbReference type="Proteomes" id="UP001056120"/>
    </source>
</evidence>
<accession>A0ACB9IVT0</accession>
<name>A0ACB9IVT0_9ASTR</name>
<proteinExistence type="predicted"/>